<dbReference type="InterPro" id="IPR050237">
    <property type="entry name" value="ATP-dep_AMP-bd_enzyme"/>
</dbReference>
<comment type="pathway">
    <text evidence="2">Lipid metabolism; fatty acid beta-oxidation.</text>
</comment>
<sequence length="552" mass="59393">MKHRVTDESPHDLLSFLEALVRQDPDAIAVIDADPEQPVLVSRAQLWHRTLRLRHDLRQSGIGRGDCVAVWLPNWSDALCWQFAAASLGAHVIGVNTRYNVDEVAHVLERARPQVMALAHEFHTLDLADRLHRAVQAADASPPVVAVVSGPGRPPAQDPARYDVGAGSWVPATGAEDAPSSHEAFADELAVAFTTSGSTGKPKLAAHTQRGVTAHARADAGALGIGTGDVMLCALPLSGVFGFNTAMAALAGGGTCLFEPVFDENAVVADMARFAVTHAVGADDFVVRLERAWQHRPHDLTSWRWLGIADFLGKVAELAEWARSEFGTVTAGVYGSSELFALTAFWPHDEPSPRRWSGGGRVVSPDIRVRVVDPVSEEVLPAGPRGELQFRGPNVVDAYLGDPEAAQRSFTADGWFHSGDLGELDADGSFSYVCRMGDVLRLRGFLVEPAEIEYRLVAHEAVETAKVVGVRDAEGADQAVAFVVAGQGSTVEAEELRAWCAQGLAGFKVPRAVHVVEEMPTTSGTNGTKIRAATLREWAQQWETEKQGVSRQ</sequence>
<evidence type="ECO:0000256" key="1">
    <source>
        <dbReference type="ARBA" id="ARBA00004170"/>
    </source>
</evidence>
<dbReference type="Pfam" id="PF13193">
    <property type="entry name" value="AMP-binding_C"/>
    <property type="match status" value="1"/>
</dbReference>
<comment type="subcellular location">
    <subcellularLocation>
        <location evidence="1">Membrane</location>
        <topology evidence="1">Peripheral membrane protein</topology>
    </subcellularLocation>
</comment>
<dbReference type="AlphaFoldDB" id="A0A368VY47"/>
<accession>A0A368VY47</accession>
<dbReference type="InterPro" id="IPR025110">
    <property type="entry name" value="AMP-bd_C"/>
</dbReference>
<evidence type="ECO:0000259" key="8">
    <source>
        <dbReference type="Pfam" id="PF13193"/>
    </source>
</evidence>
<dbReference type="GO" id="GO:0016020">
    <property type="term" value="C:membrane"/>
    <property type="evidence" value="ECO:0007669"/>
    <property type="project" value="UniProtKB-SubCell"/>
</dbReference>
<dbReference type="InterPro" id="IPR000873">
    <property type="entry name" value="AMP-dep_synth/lig_dom"/>
</dbReference>
<protein>
    <recommendedName>
        <fullName evidence="5">Long-chain-fatty-acid--CoA ligase</fullName>
        <ecNumber evidence="4">6.2.1.3</ecNumber>
    </recommendedName>
    <alternativeName>
        <fullName evidence="6">Long-chain acyl-CoA synthetase</fullName>
    </alternativeName>
</protein>
<feature type="domain" description="AMP-binding enzyme C-terminal" evidence="8">
    <location>
        <begin position="451"/>
        <end position="522"/>
    </location>
</feature>
<proteinExistence type="predicted"/>
<dbReference type="Gene3D" id="3.30.300.30">
    <property type="match status" value="1"/>
</dbReference>
<evidence type="ECO:0000313" key="9">
    <source>
        <dbReference type="EMBL" id="RCW45762.1"/>
    </source>
</evidence>
<dbReference type="RefSeq" id="WP_114451646.1">
    <property type="nucleotide sequence ID" value="NZ_QPJC01000002.1"/>
</dbReference>
<evidence type="ECO:0000256" key="4">
    <source>
        <dbReference type="ARBA" id="ARBA00026121"/>
    </source>
</evidence>
<dbReference type="EC" id="6.2.1.3" evidence="4"/>
<dbReference type="Proteomes" id="UP000253495">
    <property type="component" value="Unassembled WGS sequence"/>
</dbReference>
<dbReference type="Gene3D" id="3.40.50.12780">
    <property type="entry name" value="N-terminal domain of ligase-like"/>
    <property type="match status" value="1"/>
</dbReference>
<keyword evidence="3" id="KW-0436">Ligase</keyword>
<dbReference type="Pfam" id="PF00501">
    <property type="entry name" value="AMP-binding"/>
    <property type="match status" value="1"/>
</dbReference>
<evidence type="ECO:0000313" key="10">
    <source>
        <dbReference type="Proteomes" id="UP000253495"/>
    </source>
</evidence>
<dbReference type="PANTHER" id="PTHR43767">
    <property type="entry name" value="LONG-CHAIN-FATTY-ACID--COA LIGASE"/>
    <property type="match status" value="1"/>
</dbReference>
<dbReference type="EMBL" id="QPJC01000002">
    <property type="protein sequence ID" value="RCW45762.1"/>
    <property type="molecule type" value="Genomic_DNA"/>
</dbReference>
<keyword evidence="10" id="KW-1185">Reference proteome</keyword>
<dbReference type="InterPro" id="IPR042099">
    <property type="entry name" value="ANL_N_sf"/>
</dbReference>
<organism evidence="9 10">
    <name type="scientific">Halopolyspora algeriensis</name>
    <dbReference type="NCBI Taxonomy" id="1500506"/>
    <lineage>
        <taxon>Bacteria</taxon>
        <taxon>Bacillati</taxon>
        <taxon>Actinomycetota</taxon>
        <taxon>Actinomycetes</taxon>
        <taxon>Actinomycetes incertae sedis</taxon>
        <taxon>Halopolyspora</taxon>
    </lineage>
</organism>
<dbReference type="GO" id="GO:0004467">
    <property type="term" value="F:long-chain fatty acid-CoA ligase activity"/>
    <property type="evidence" value="ECO:0007669"/>
    <property type="project" value="UniProtKB-EC"/>
</dbReference>
<dbReference type="InterPro" id="IPR045851">
    <property type="entry name" value="AMP-bd_C_sf"/>
</dbReference>
<evidence type="ECO:0000256" key="6">
    <source>
        <dbReference type="ARBA" id="ARBA00042773"/>
    </source>
</evidence>
<evidence type="ECO:0000256" key="3">
    <source>
        <dbReference type="ARBA" id="ARBA00022598"/>
    </source>
</evidence>
<dbReference type="OrthoDB" id="8185589at2"/>
<dbReference type="PANTHER" id="PTHR43767:SF8">
    <property type="entry name" value="LONG-CHAIN-FATTY-ACID--COA LIGASE"/>
    <property type="match status" value="1"/>
</dbReference>
<evidence type="ECO:0000256" key="5">
    <source>
        <dbReference type="ARBA" id="ARBA00039545"/>
    </source>
</evidence>
<name>A0A368VY47_9ACTN</name>
<evidence type="ECO:0000256" key="2">
    <source>
        <dbReference type="ARBA" id="ARBA00005005"/>
    </source>
</evidence>
<dbReference type="SUPFAM" id="SSF56801">
    <property type="entry name" value="Acetyl-CoA synthetase-like"/>
    <property type="match status" value="1"/>
</dbReference>
<gene>
    <name evidence="9" type="ORF">DFQ14_10263</name>
</gene>
<dbReference type="CDD" id="cd04433">
    <property type="entry name" value="AFD_class_I"/>
    <property type="match status" value="1"/>
</dbReference>
<comment type="caution">
    <text evidence="9">The sequence shown here is derived from an EMBL/GenBank/DDBJ whole genome shotgun (WGS) entry which is preliminary data.</text>
</comment>
<reference evidence="9 10" key="1">
    <citation type="submission" date="2018-07" db="EMBL/GenBank/DDBJ databases">
        <title>Genomic Encyclopedia of Type Strains, Phase III (KMG-III): the genomes of soil and plant-associated and newly described type strains.</title>
        <authorList>
            <person name="Whitman W."/>
        </authorList>
    </citation>
    <scope>NUCLEOTIDE SEQUENCE [LARGE SCALE GENOMIC DNA]</scope>
    <source>
        <strain evidence="9 10">CECT 8575</strain>
    </source>
</reference>
<evidence type="ECO:0000259" key="7">
    <source>
        <dbReference type="Pfam" id="PF00501"/>
    </source>
</evidence>
<feature type="domain" description="AMP-dependent synthetase/ligase" evidence="7">
    <location>
        <begin position="19"/>
        <end position="400"/>
    </location>
</feature>